<reference evidence="2" key="2">
    <citation type="submission" date="2019-07" db="EMBL/GenBank/DDBJ databases">
        <authorList>
            <person name="Yang Y."/>
            <person name="Bocs S."/>
            <person name="Baudouin L."/>
        </authorList>
    </citation>
    <scope>NUCLEOTIDE SEQUENCE</scope>
    <source>
        <tissue evidence="2">Spear leaf of Hainan Tall coconut</tissue>
    </source>
</reference>
<dbReference type="Proteomes" id="UP000797356">
    <property type="component" value="Chromosome 9"/>
</dbReference>
<dbReference type="EMBL" id="CM017880">
    <property type="protein sequence ID" value="KAG1360663.1"/>
    <property type="molecule type" value="Genomic_DNA"/>
</dbReference>
<name>A0A8K0N708_COCNU</name>
<evidence type="ECO:0000313" key="2">
    <source>
        <dbReference type="EMBL" id="KAG1360663.1"/>
    </source>
</evidence>
<accession>A0A8K0N708</accession>
<feature type="transmembrane region" description="Helical" evidence="1">
    <location>
        <begin position="12"/>
        <end position="28"/>
    </location>
</feature>
<organism evidence="2 3">
    <name type="scientific">Cocos nucifera</name>
    <name type="common">Coconut palm</name>
    <dbReference type="NCBI Taxonomy" id="13894"/>
    <lineage>
        <taxon>Eukaryota</taxon>
        <taxon>Viridiplantae</taxon>
        <taxon>Streptophyta</taxon>
        <taxon>Embryophyta</taxon>
        <taxon>Tracheophyta</taxon>
        <taxon>Spermatophyta</taxon>
        <taxon>Magnoliopsida</taxon>
        <taxon>Liliopsida</taxon>
        <taxon>Arecaceae</taxon>
        <taxon>Arecoideae</taxon>
        <taxon>Cocoseae</taxon>
        <taxon>Attaleinae</taxon>
        <taxon>Cocos</taxon>
    </lineage>
</organism>
<keyword evidence="1" id="KW-0472">Membrane</keyword>
<dbReference type="AlphaFoldDB" id="A0A8K0N708"/>
<keyword evidence="3" id="KW-1185">Reference proteome</keyword>
<proteinExistence type="predicted"/>
<keyword evidence="1" id="KW-0812">Transmembrane</keyword>
<reference evidence="2" key="1">
    <citation type="journal article" date="2017" name="Gigascience">
        <title>The genome draft of coconut (Cocos nucifera).</title>
        <authorList>
            <person name="Xiao Y."/>
            <person name="Xu P."/>
            <person name="Fan H."/>
            <person name="Baudouin L."/>
            <person name="Xia W."/>
            <person name="Bocs S."/>
            <person name="Xu J."/>
            <person name="Li Q."/>
            <person name="Guo A."/>
            <person name="Zhou L."/>
            <person name="Li J."/>
            <person name="Wu Y."/>
            <person name="Ma Z."/>
            <person name="Armero A."/>
            <person name="Issali A.E."/>
            <person name="Liu N."/>
            <person name="Peng M."/>
            <person name="Yang Y."/>
        </authorList>
    </citation>
    <scope>NUCLEOTIDE SEQUENCE</scope>
    <source>
        <tissue evidence="2">Spear leaf of Hainan Tall coconut</tissue>
    </source>
</reference>
<keyword evidence="1" id="KW-1133">Transmembrane helix</keyword>
<comment type="caution">
    <text evidence="2">The sequence shown here is derived from an EMBL/GenBank/DDBJ whole genome shotgun (WGS) entry which is preliminary data.</text>
</comment>
<protein>
    <submittedName>
        <fullName evidence="2">Uncharacterized protein</fullName>
    </submittedName>
</protein>
<sequence>MEASRKEWEHIAIITLSLGWMVPLEWVAKEVKEKRKLQYDVEAFALTKDHLLQFQSVANIDTMLSGGPLFVTAQLLMMEP</sequence>
<evidence type="ECO:0000313" key="3">
    <source>
        <dbReference type="Proteomes" id="UP000797356"/>
    </source>
</evidence>
<evidence type="ECO:0000256" key="1">
    <source>
        <dbReference type="SAM" id="Phobius"/>
    </source>
</evidence>
<gene>
    <name evidence="2" type="ORF">COCNU_09G001260</name>
</gene>